<proteinExistence type="predicted"/>
<accession>A0A9P0GH56</accession>
<dbReference type="OrthoDB" id="10065625at2759"/>
<protein>
    <submittedName>
        <fullName evidence="2">Uncharacterized protein</fullName>
    </submittedName>
</protein>
<evidence type="ECO:0000313" key="2">
    <source>
        <dbReference type="EMBL" id="CAH1115790.1"/>
    </source>
</evidence>
<evidence type="ECO:0000313" key="3">
    <source>
        <dbReference type="Proteomes" id="UP001153636"/>
    </source>
</evidence>
<organism evidence="2 3">
    <name type="scientific">Psylliodes chrysocephalus</name>
    <dbReference type="NCBI Taxonomy" id="3402493"/>
    <lineage>
        <taxon>Eukaryota</taxon>
        <taxon>Metazoa</taxon>
        <taxon>Ecdysozoa</taxon>
        <taxon>Arthropoda</taxon>
        <taxon>Hexapoda</taxon>
        <taxon>Insecta</taxon>
        <taxon>Pterygota</taxon>
        <taxon>Neoptera</taxon>
        <taxon>Endopterygota</taxon>
        <taxon>Coleoptera</taxon>
        <taxon>Polyphaga</taxon>
        <taxon>Cucujiformia</taxon>
        <taxon>Chrysomeloidea</taxon>
        <taxon>Chrysomelidae</taxon>
        <taxon>Galerucinae</taxon>
        <taxon>Alticini</taxon>
        <taxon>Psylliodes</taxon>
    </lineage>
</organism>
<keyword evidence="3" id="KW-1185">Reference proteome</keyword>
<dbReference type="AlphaFoldDB" id="A0A9P0GH56"/>
<name>A0A9P0GH56_9CUCU</name>
<reference evidence="2" key="1">
    <citation type="submission" date="2022-01" db="EMBL/GenBank/DDBJ databases">
        <authorList>
            <person name="King R."/>
        </authorList>
    </citation>
    <scope>NUCLEOTIDE SEQUENCE</scope>
</reference>
<feature type="compositionally biased region" description="Polar residues" evidence="1">
    <location>
        <begin position="73"/>
        <end position="98"/>
    </location>
</feature>
<gene>
    <name evidence="2" type="ORF">PSYICH_LOCUS15177</name>
</gene>
<feature type="region of interest" description="Disordered" evidence="1">
    <location>
        <begin position="73"/>
        <end position="110"/>
    </location>
</feature>
<dbReference type="Proteomes" id="UP001153636">
    <property type="component" value="Chromosome 9"/>
</dbReference>
<dbReference type="EMBL" id="OV651821">
    <property type="protein sequence ID" value="CAH1115790.1"/>
    <property type="molecule type" value="Genomic_DNA"/>
</dbReference>
<evidence type="ECO:0000256" key="1">
    <source>
        <dbReference type="SAM" id="MobiDB-lite"/>
    </source>
</evidence>
<sequence length="181" mass="21397">MPDVTKENFYNRWRVVERNYKKYIDNQNSTARGRKYFEYVEEMKNIFGGKRSVHPEIILSNEQIEQLNPKQINNLENGNSTANTSGKSDSKGSISVATKTRHPTRKRESNLELVRDDRKQYYSEKPIIGREKLVELQRKNYLIKGRNTILKENNCKCCSDHSKISVFEFIFLFITHFVKRI</sequence>